<protein>
    <submittedName>
        <fullName evidence="2">Uncharacterized protein</fullName>
    </submittedName>
</protein>
<dbReference type="OMA" id="FHENSTW"/>
<evidence type="ECO:0000313" key="2">
    <source>
        <dbReference type="EMBL" id="CAK85126.1"/>
    </source>
</evidence>
<reference evidence="2 3" key="1">
    <citation type="journal article" date="2006" name="Nature">
        <title>Global trends of whole-genome duplications revealed by the ciliate Paramecium tetraurelia.</title>
        <authorList>
            <consortium name="Genoscope"/>
            <person name="Aury J.-M."/>
            <person name="Jaillon O."/>
            <person name="Duret L."/>
            <person name="Noel B."/>
            <person name="Jubin C."/>
            <person name="Porcel B.M."/>
            <person name="Segurens B."/>
            <person name="Daubin V."/>
            <person name="Anthouard V."/>
            <person name="Aiach N."/>
            <person name="Arnaiz O."/>
            <person name="Billaut A."/>
            <person name="Beisson J."/>
            <person name="Blanc I."/>
            <person name="Bouhouche K."/>
            <person name="Camara F."/>
            <person name="Duharcourt S."/>
            <person name="Guigo R."/>
            <person name="Gogendeau D."/>
            <person name="Katinka M."/>
            <person name="Keller A.-M."/>
            <person name="Kissmehl R."/>
            <person name="Klotz C."/>
            <person name="Koll F."/>
            <person name="Le Moue A."/>
            <person name="Lepere C."/>
            <person name="Malinsky S."/>
            <person name="Nowacki M."/>
            <person name="Nowak J.K."/>
            <person name="Plattner H."/>
            <person name="Poulain J."/>
            <person name="Ruiz F."/>
            <person name="Serrano V."/>
            <person name="Zagulski M."/>
            <person name="Dessen P."/>
            <person name="Betermier M."/>
            <person name="Weissenbach J."/>
            <person name="Scarpelli C."/>
            <person name="Schachter V."/>
            <person name="Sperling L."/>
            <person name="Meyer E."/>
            <person name="Cohen J."/>
            <person name="Wincker P."/>
        </authorList>
    </citation>
    <scope>NUCLEOTIDE SEQUENCE [LARGE SCALE GENOMIC DNA]</scope>
    <source>
        <strain evidence="2 3">Stock d4-2</strain>
    </source>
</reference>
<proteinExistence type="predicted"/>
<dbReference type="InParanoid" id="A0DQ09"/>
<gene>
    <name evidence="2" type="ORF">GSPATT00002526001</name>
</gene>
<dbReference type="KEGG" id="ptm:GSPATT00002526001"/>
<keyword evidence="3" id="KW-1185">Reference proteome</keyword>
<dbReference type="EMBL" id="CT868540">
    <property type="protein sequence ID" value="CAK85126.1"/>
    <property type="molecule type" value="Genomic_DNA"/>
</dbReference>
<dbReference type="AlphaFoldDB" id="A0DQ09"/>
<organism evidence="2 3">
    <name type="scientific">Paramecium tetraurelia</name>
    <dbReference type="NCBI Taxonomy" id="5888"/>
    <lineage>
        <taxon>Eukaryota</taxon>
        <taxon>Sar</taxon>
        <taxon>Alveolata</taxon>
        <taxon>Ciliophora</taxon>
        <taxon>Intramacronucleata</taxon>
        <taxon>Oligohymenophorea</taxon>
        <taxon>Peniculida</taxon>
        <taxon>Parameciidae</taxon>
        <taxon>Paramecium</taxon>
    </lineage>
</organism>
<feature type="region of interest" description="Disordered" evidence="1">
    <location>
        <begin position="1"/>
        <end position="51"/>
    </location>
</feature>
<sequence>MGNANSDRFHENSTWQNANTRSSIMNYSSNSDESNDSKSKERPMYSITKNPIVQRRKLKQHKLQSNKLNLLTYEAFGAYY</sequence>
<dbReference type="HOGENOM" id="CLU_2594966_0_0_1"/>
<dbReference type="Proteomes" id="UP000000600">
    <property type="component" value="Unassembled WGS sequence"/>
</dbReference>
<name>A0DQ09_PARTE</name>
<dbReference type="RefSeq" id="XP_001452523.1">
    <property type="nucleotide sequence ID" value="XM_001452486.1"/>
</dbReference>
<accession>A0DQ09</accession>
<dbReference type="GeneID" id="5038308"/>
<evidence type="ECO:0000256" key="1">
    <source>
        <dbReference type="SAM" id="MobiDB-lite"/>
    </source>
</evidence>
<evidence type="ECO:0000313" key="3">
    <source>
        <dbReference type="Proteomes" id="UP000000600"/>
    </source>
</evidence>
<feature type="compositionally biased region" description="Polar residues" evidence="1">
    <location>
        <begin position="1"/>
        <end position="27"/>
    </location>
</feature>